<evidence type="ECO:0000313" key="1">
    <source>
        <dbReference type="EMBL" id="KGB34780.1"/>
    </source>
</evidence>
<organism evidence="1">
    <name type="scientific">Schistosoma haematobium</name>
    <name type="common">Blood fluke</name>
    <dbReference type="NCBI Taxonomy" id="6185"/>
    <lineage>
        <taxon>Eukaryota</taxon>
        <taxon>Metazoa</taxon>
        <taxon>Spiralia</taxon>
        <taxon>Lophotrochozoa</taxon>
        <taxon>Platyhelminthes</taxon>
        <taxon>Trematoda</taxon>
        <taxon>Digenea</taxon>
        <taxon>Strigeidida</taxon>
        <taxon>Schistosomatoidea</taxon>
        <taxon>Schistosomatidae</taxon>
        <taxon>Schistosoma</taxon>
    </lineage>
</organism>
<proteinExistence type="predicted"/>
<dbReference type="EMBL" id="KL250634">
    <property type="protein sequence ID" value="KGB34780.1"/>
    <property type="molecule type" value="Genomic_DNA"/>
</dbReference>
<protein>
    <submittedName>
        <fullName evidence="1">Uncharacterized protein</fullName>
    </submittedName>
</protein>
<dbReference type="AlphaFoldDB" id="A0A094ZJM6"/>
<gene>
    <name evidence="1" type="ORF">MS3_03017</name>
</gene>
<reference evidence="1" key="1">
    <citation type="journal article" date="2012" name="Nat. Genet.">
        <title>Whole-genome sequence of Schistosoma haematobium.</title>
        <authorList>
            <person name="Young N.D."/>
            <person name="Jex A.R."/>
            <person name="Li B."/>
            <person name="Liu S."/>
            <person name="Yang L."/>
            <person name="Xiong Z."/>
            <person name="Li Y."/>
            <person name="Cantacessi C."/>
            <person name="Hall R.S."/>
            <person name="Xu X."/>
            <person name="Chen F."/>
            <person name="Wu X."/>
            <person name="Zerlotini A."/>
            <person name="Oliveira G."/>
            <person name="Hofmann A."/>
            <person name="Zhang G."/>
            <person name="Fang X."/>
            <person name="Kang Y."/>
            <person name="Campbell B.E."/>
            <person name="Loukas A."/>
            <person name="Ranganathan S."/>
            <person name="Rollinson D."/>
            <person name="Rinaldi G."/>
            <person name="Brindley P.J."/>
            <person name="Yang H."/>
            <person name="Wang J."/>
            <person name="Wang J."/>
            <person name="Gasser R.B."/>
        </authorList>
    </citation>
    <scope>NUCLEOTIDE SEQUENCE [LARGE SCALE GENOMIC DNA]</scope>
</reference>
<accession>A0A094ZJM6</accession>
<name>A0A094ZJM6_SCHHA</name>
<sequence length="48" mass="5797">MEKVLEVDNGIKQMQDVVYSKAPEWKKCYRKQSRIYRSYPSPVDAFKR</sequence>